<evidence type="ECO:0000259" key="17">
    <source>
        <dbReference type="Pfam" id="PF08245"/>
    </source>
</evidence>
<evidence type="ECO:0000256" key="3">
    <source>
        <dbReference type="ARBA" id="ARBA00012211"/>
    </source>
</evidence>
<dbReference type="GO" id="GO:0071555">
    <property type="term" value="P:cell wall organization"/>
    <property type="evidence" value="ECO:0007669"/>
    <property type="project" value="UniProtKB-KW"/>
</dbReference>
<keyword evidence="11" id="KW-0131">Cell cycle</keyword>
<dbReference type="EMBL" id="DVMT01000004">
    <property type="protein sequence ID" value="HIU39745.1"/>
    <property type="molecule type" value="Genomic_DNA"/>
</dbReference>
<comment type="catalytic activity">
    <reaction evidence="13">
        <text>UDP-N-acetyl-alpha-D-muramate + L-alanine + ATP = UDP-N-acetyl-alpha-D-muramoyl-L-alanine + ADP + phosphate + H(+)</text>
        <dbReference type="Rhea" id="RHEA:23372"/>
        <dbReference type="ChEBI" id="CHEBI:15378"/>
        <dbReference type="ChEBI" id="CHEBI:30616"/>
        <dbReference type="ChEBI" id="CHEBI:43474"/>
        <dbReference type="ChEBI" id="CHEBI:57972"/>
        <dbReference type="ChEBI" id="CHEBI:70757"/>
        <dbReference type="ChEBI" id="CHEBI:83898"/>
        <dbReference type="ChEBI" id="CHEBI:456216"/>
        <dbReference type="EC" id="6.3.2.8"/>
    </reaction>
</comment>
<evidence type="ECO:0000256" key="11">
    <source>
        <dbReference type="ARBA" id="ARBA00023306"/>
    </source>
</evidence>
<comment type="subcellular location">
    <subcellularLocation>
        <location evidence="1">Cytoplasm</location>
    </subcellularLocation>
</comment>
<evidence type="ECO:0000256" key="6">
    <source>
        <dbReference type="ARBA" id="ARBA00022618"/>
    </source>
</evidence>
<feature type="domain" description="Mur ligase central" evidence="17">
    <location>
        <begin position="106"/>
        <end position="273"/>
    </location>
</feature>
<keyword evidence="8" id="KW-0067">ATP-binding</keyword>
<evidence type="ECO:0000256" key="7">
    <source>
        <dbReference type="ARBA" id="ARBA00022741"/>
    </source>
</evidence>
<dbReference type="EC" id="6.3.2.8" evidence="3 14"/>
<dbReference type="SUPFAM" id="SSF53244">
    <property type="entry name" value="MurD-like peptide ligases, peptide-binding domain"/>
    <property type="match status" value="1"/>
</dbReference>
<evidence type="ECO:0000256" key="8">
    <source>
        <dbReference type="ARBA" id="ARBA00022840"/>
    </source>
</evidence>
<dbReference type="Gene3D" id="3.40.1190.10">
    <property type="entry name" value="Mur-like, catalytic domain"/>
    <property type="match status" value="1"/>
</dbReference>
<comment type="pathway">
    <text evidence="2">Cell wall biogenesis; peptidoglycan biosynthesis.</text>
</comment>
<reference evidence="18" key="2">
    <citation type="journal article" date="2021" name="PeerJ">
        <title>Extensive microbial diversity within the chicken gut microbiome revealed by metagenomics and culture.</title>
        <authorList>
            <person name="Gilroy R."/>
            <person name="Ravi A."/>
            <person name="Getino M."/>
            <person name="Pursley I."/>
            <person name="Horton D.L."/>
            <person name="Alikhan N.F."/>
            <person name="Baker D."/>
            <person name="Gharbi K."/>
            <person name="Hall N."/>
            <person name="Watson M."/>
            <person name="Adriaenssens E.M."/>
            <person name="Foster-Nyarko E."/>
            <person name="Jarju S."/>
            <person name="Secka A."/>
            <person name="Antonio M."/>
            <person name="Oren A."/>
            <person name="Chaudhuri R.R."/>
            <person name="La Ragione R."/>
            <person name="Hildebrand F."/>
            <person name="Pallen M.J."/>
        </authorList>
    </citation>
    <scope>NUCLEOTIDE SEQUENCE</scope>
    <source>
        <strain evidence="18">CHK193-30670</strain>
    </source>
</reference>
<evidence type="ECO:0000259" key="15">
    <source>
        <dbReference type="Pfam" id="PF01225"/>
    </source>
</evidence>
<comment type="caution">
    <text evidence="18">The sequence shown here is derived from an EMBL/GenBank/DDBJ whole genome shotgun (WGS) entry which is preliminary data.</text>
</comment>
<evidence type="ECO:0000256" key="5">
    <source>
        <dbReference type="ARBA" id="ARBA00022598"/>
    </source>
</evidence>
<dbReference type="GO" id="GO:0005737">
    <property type="term" value="C:cytoplasm"/>
    <property type="evidence" value="ECO:0007669"/>
    <property type="project" value="UniProtKB-SubCell"/>
</dbReference>
<dbReference type="GO" id="GO:0005524">
    <property type="term" value="F:ATP binding"/>
    <property type="evidence" value="ECO:0007669"/>
    <property type="project" value="UniProtKB-KW"/>
</dbReference>
<dbReference type="InterPro" id="IPR000713">
    <property type="entry name" value="Mur_ligase_N"/>
</dbReference>
<dbReference type="InterPro" id="IPR050061">
    <property type="entry name" value="MurCDEF_pg_biosynth"/>
</dbReference>
<evidence type="ECO:0000313" key="18">
    <source>
        <dbReference type="EMBL" id="HIU39745.1"/>
    </source>
</evidence>
<dbReference type="Pfam" id="PF08245">
    <property type="entry name" value="Mur_ligase_M"/>
    <property type="match status" value="1"/>
</dbReference>
<dbReference type="GO" id="GO:0008360">
    <property type="term" value="P:regulation of cell shape"/>
    <property type="evidence" value="ECO:0007669"/>
    <property type="project" value="UniProtKB-KW"/>
</dbReference>
<accession>A0A9D1LHH1</accession>
<dbReference type="GO" id="GO:0009252">
    <property type="term" value="P:peptidoglycan biosynthetic process"/>
    <property type="evidence" value="ECO:0007669"/>
    <property type="project" value="UniProtKB-UniRule"/>
</dbReference>
<dbReference type="InterPro" id="IPR036565">
    <property type="entry name" value="Mur-like_cat_sf"/>
</dbReference>
<dbReference type="Pfam" id="PF02875">
    <property type="entry name" value="Mur_ligase_C"/>
    <property type="match status" value="1"/>
</dbReference>
<evidence type="ECO:0000256" key="14">
    <source>
        <dbReference type="NCBIfam" id="TIGR01082"/>
    </source>
</evidence>
<dbReference type="SUPFAM" id="SSF53623">
    <property type="entry name" value="MurD-like peptide ligases, catalytic domain"/>
    <property type="match status" value="1"/>
</dbReference>
<keyword evidence="12" id="KW-0961">Cell wall biogenesis/degradation</keyword>
<dbReference type="Gene3D" id="3.90.190.20">
    <property type="entry name" value="Mur ligase, C-terminal domain"/>
    <property type="match status" value="1"/>
</dbReference>
<dbReference type="Pfam" id="PF01225">
    <property type="entry name" value="Mur_ligase"/>
    <property type="match status" value="1"/>
</dbReference>
<dbReference type="PANTHER" id="PTHR43445:SF3">
    <property type="entry name" value="UDP-N-ACETYLMURAMATE--L-ALANINE LIGASE"/>
    <property type="match status" value="1"/>
</dbReference>
<dbReference type="InterPro" id="IPR013221">
    <property type="entry name" value="Mur_ligase_cen"/>
</dbReference>
<keyword evidence="4" id="KW-0963">Cytoplasm</keyword>
<evidence type="ECO:0000259" key="16">
    <source>
        <dbReference type="Pfam" id="PF02875"/>
    </source>
</evidence>
<proteinExistence type="predicted"/>
<evidence type="ECO:0000256" key="10">
    <source>
        <dbReference type="ARBA" id="ARBA00022984"/>
    </source>
</evidence>
<gene>
    <name evidence="18" type="primary">murC</name>
    <name evidence="18" type="ORF">IAB68_00380</name>
</gene>
<feature type="domain" description="Mur ligase C-terminal" evidence="16">
    <location>
        <begin position="304"/>
        <end position="405"/>
    </location>
</feature>
<keyword evidence="7" id="KW-0547">Nucleotide-binding</keyword>
<keyword evidence="6" id="KW-0132">Cell division</keyword>
<dbReference type="GO" id="GO:0008763">
    <property type="term" value="F:UDP-N-acetylmuramate-L-alanine ligase activity"/>
    <property type="evidence" value="ECO:0007669"/>
    <property type="project" value="UniProtKB-UniRule"/>
</dbReference>
<keyword evidence="5 18" id="KW-0436">Ligase</keyword>
<evidence type="ECO:0000256" key="12">
    <source>
        <dbReference type="ARBA" id="ARBA00023316"/>
    </source>
</evidence>
<sequence length="437" mass="49631">MKYYCIGIKGSGMATLAEILYDLGNSVSGYDDYKPHKFTQEGLDKRGIKIYYDNDHEIDKDTIVTYSKAFSMDHPEIKRVKNLGLKIIAYNELLGKLSSEFKTIGVSGTHGKTTTSTMLSHVLSNTKGCNYFIGDGTGFAKKENELFVLESCEYNRHFLSYKPYYAVVTNIELEHTECYKDINEIIDTFSTFANKANITIACGDDLNVRKMNLNNKVIYYGFNDNNDVVAKNVVLSKSGSSFDVYMDKKLYGHFDIPVFGDHMVLNALACITICNLEGVKKEDIHRLLETFSNAKRRFKEKVFGDVITIDDYAHHPTEIKVTIESARQKYPDKEIVAVFLPNTYSRTKALLKDFISALRKADKAYVMDIHCDREKKEDYPGVSSDLIINEVPNAEKISIGTVDKLLKHKNAAICFMSCANIYEILDKFEELLKNKNN</sequence>
<dbReference type="NCBIfam" id="TIGR01082">
    <property type="entry name" value="murC"/>
    <property type="match status" value="1"/>
</dbReference>
<evidence type="ECO:0000256" key="1">
    <source>
        <dbReference type="ARBA" id="ARBA00004496"/>
    </source>
</evidence>
<dbReference type="GO" id="GO:0051301">
    <property type="term" value="P:cell division"/>
    <property type="evidence" value="ECO:0007669"/>
    <property type="project" value="UniProtKB-KW"/>
</dbReference>
<organism evidence="18 19">
    <name type="scientific">Candidatus Aphodocola excrementigallinarum</name>
    <dbReference type="NCBI Taxonomy" id="2840670"/>
    <lineage>
        <taxon>Bacteria</taxon>
        <taxon>Bacillati</taxon>
        <taxon>Bacillota</taxon>
        <taxon>Bacilli</taxon>
        <taxon>Candidatus Aphodocola</taxon>
    </lineage>
</organism>
<name>A0A9D1LHH1_9FIRM</name>
<dbReference type="Gene3D" id="3.40.50.720">
    <property type="entry name" value="NAD(P)-binding Rossmann-like Domain"/>
    <property type="match status" value="1"/>
</dbReference>
<feature type="domain" description="Mur ligase N-terminal catalytic" evidence="15">
    <location>
        <begin position="3"/>
        <end position="101"/>
    </location>
</feature>
<evidence type="ECO:0000256" key="13">
    <source>
        <dbReference type="ARBA" id="ARBA00047833"/>
    </source>
</evidence>
<reference evidence="18" key="1">
    <citation type="submission" date="2020-10" db="EMBL/GenBank/DDBJ databases">
        <authorList>
            <person name="Gilroy R."/>
        </authorList>
    </citation>
    <scope>NUCLEOTIDE SEQUENCE</scope>
    <source>
        <strain evidence="18">CHK193-30670</strain>
    </source>
</reference>
<dbReference type="InterPro" id="IPR005758">
    <property type="entry name" value="UDP-N-AcMur_Ala_ligase_MurC"/>
</dbReference>
<dbReference type="PANTHER" id="PTHR43445">
    <property type="entry name" value="UDP-N-ACETYLMURAMATE--L-ALANINE LIGASE-RELATED"/>
    <property type="match status" value="1"/>
</dbReference>
<evidence type="ECO:0000256" key="9">
    <source>
        <dbReference type="ARBA" id="ARBA00022960"/>
    </source>
</evidence>
<dbReference type="Proteomes" id="UP000824074">
    <property type="component" value="Unassembled WGS sequence"/>
</dbReference>
<dbReference type="SUPFAM" id="SSF51984">
    <property type="entry name" value="MurCD N-terminal domain"/>
    <property type="match status" value="1"/>
</dbReference>
<dbReference type="AlphaFoldDB" id="A0A9D1LHH1"/>
<keyword evidence="10" id="KW-0573">Peptidoglycan synthesis</keyword>
<protein>
    <recommendedName>
        <fullName evidence="3 14">UDP-N-acetylmuramate--L-alanine ligase</fullName>
        <ecNumber evidence="3 14">6.3.2.8</ecNumber>
    </recommendedName>
</protein>
<evidence type="ECO:0000313" key="19">
    <source>
        <dbReference type="Proteomes" id="UP000824074"/>
    </source>
</evidence>
<evidence type="ECO:0000256" key="2">
    <source>
        <dbReference type="ARBA" id="ARBA00004752"/>
    </source>
</evidence>
<evidence type="ECO:0000256" key="4">
    <source>
        <dbReference type="ARBA" id="ARBA00022490"/>
    </source>
</evidence>
<dbReference type="InterPro" id="IPR004101">
    <property type="entry name" value="Mur_ligase_C"/>
</dbReference>
<keyword evidence="9" id="KW-0133">Cell shape</keyword>
<dbReference type="InterPro" id="IPR036615">
    <property type="entry name" value="Mur_ligase_C_dom_sf"/>
</dbReference>